<evidence type="ECO:0000256" key="3">
    <source>
        <dbReference type="ARBA" id="ARBA00022692"/>
    </source>
</evidence>
<evidence type="ECO:0000256" key="10">
    <source>
        <dbReference type="ARBA" id="ARBA00023228"/>
    </source>
</evidence>
<reference evidence="19" key="1">
    <citation type="submission" date="2025-08" db="UniProtKB">
        <authorList>
            <consortium name="Ensembl"/>
        </authorList>
    </citation>
    <scope>IDENTIFICATION</scope>
</reference>
<feature type="domain" description="Lysosome-associated membrane glycoprotein 2-like luminal" evidence="17">
    <location>
        <begin position="23"/>
        <end position="171"/>
    </location>
</feature>
<dbReference type="GO" id="GO:0005765">
    <property type="term" value="C:lysosomal membrane"/>
    <property type="evidence" value="ECO:0007669"/>
    <property type="project" value="UniProtKB-SubCell"/>
</dbReference>
<dbReference type="Gene3D" id="2.40.160.110">
    <property type="match status" value="2"/>
</dbReference>
<dbReference type="OrthoDB" id="10037042at2759"/>
<dbReference type="Ensembl" id="ENSVKKT00000014728.1">
    <property type="protein sequence ID" value="ENSVKKP00000014379.1"/>
    <property type="gene ID" value="ENSVKKG00000009895.1"/>
</dbReference>
<feature type="chain" id="PRO_5034430447" description="Lysosome-associated membrane glycoprotein 1" evidence="16">
    <location>
        <begin position="25"/>
        <end position="420"/>
    </location>
</feature>
<dbReference type="PRINTS" id="PR00336">
    <property type="entry name" value="LYSASSOCTDMP"/>
</dbReference>
<dbReference type="Pfam" id="PF21222">
    <property type="entry name" value="Lamp2_2nd"/>
    <property type="match status" value="1"/>
</dbReference>
<evidence type="ECO:0000256" key="11">
    <source>
        <dbReference type="ARBA" id="ARBA00037817"/>
    </source>
</evidence>
<evidence type="ECO:0000259" key="17">
    <source>
        <dbReference type="Pfam" id="PF01299"/>
    </source>
</evidence>
<feature type="signal peptide" evidence="16">
    <location>
        <begin position="1"/>
        <end position="24"/>
    </location>
</feature>
<keyword evidence="7 14" id="KW-0472">Membrane</keyword>
<dbReference type="GO" id="GO:0031902">
    <property type="term" value="C:late endosome membrane"/>
    <property type="evidence" value="ECO:0007669"/>
    <property type="project" value="TreeGrafter"/>
</dbReference>
<keyword evidence="6 15" id="KW-1133">Transmembrane helix</keyword>
<keyword evidence="10 14" id="KW-0458">Lysosome</keyword>
<keyword evidence="9" id="KW-0325">Glycoprotein</keyword>
<keyword evidence="2" id="KW-1003">Cell membrane</keyword>
<dbReference type="FunFam" id="2.40.160.110:FF:000001">
    <property type="entry name" value="lysosome-associated membrane glycoprotein 2 isoform X2"/>
    <property type="match status" value="1"/>
</dbReference>
<evidence type="ECO:0000256" key="13">
    <source>
        <dbReference type="ARBA" id="ARBA00074383"/>
    </source>
</evidence>
<evidence type="ECO:0000256" key="6">
    <source>
        <dbReference type="ARBA" id="ARBA00022989"/>
    </source>
</evidence>
<feature type="disulfide bond" evidence="14">
    <location>
        <begin position="341"/>
        <end position="378"/>
    </location>
</feature>
<dbReference type="CDD" id="cd12087">
    <property type="entry name" value="TM_EGFR-like"/>
    <property type="match status" value="1"/>
</dbReference>
<keyword evidence="8 14" id="KW-1015">Disulfide bond</keyword>
<evidence type="ECO:0000256" key="4">
    <source>
        <dbReference type="ARBA" id="ARBA00022729"/>
    </source>
</evidence>
<dbReference type="RefSeq" id="XP_044284571.1">
    <property type="nucleotide sequence ID" value="XM_044428636.1"/>
</dbReference>
<dbReference type="Proteomes" id="UP000694545">
    <property type="component" value="Unplaced"/>
</dbReference>
<evidence type="ECO:0000256" key="9">
    <source>
        <dbReference type="ARBA" id="ARBA00023180"/>
    </source>
</evidence>
<dbReference type="PANTHER" id="PTHR11506">
    <property type="entry name" value="LYSOSOME-ASSOCIATED MEMBRANE GLYCOPROTEIN"/>
    <property type="match status" value="1"/>
</dbReference>
<dbReference type="PROSITE" id="PS00311">
    <property type="entry name" value="LAMP_2"/>
    <property type="match status" value="1"/>
</dbReference>
<keyword evidence="5" id="KW-0967">Endosome</keyword>
<evidence type="ECO:0000256" key="8">
    <source>
        <dbReference type="ARBA" id="ARBA00023157"/>
    </source>
</evidence>
<dbReference type="PANTHER" id="PTHR11506:SF27">
    <property type="entry name" value="LYSOSOME-ASSOCIATED MEMBRANE GLYCOPROTEIN 1"/>
    <property type="match status" value="1"/>
</dbReference>
<dbReference type="PROSITE" id="PS00310">
    <property type="entry name" value="LAMP_1"/>
    <property type="match status" value="1"/>
</dbReference>
<dbReference type="GO" id="GO:0072594">
    <property type="term" value="P:establishment of protein localization to organelle"/>
    <property type="evidence" value="ECO:0007669"/>
    <property type="project" value="TreeGrafter"/>
</dbReference>
<protein>
    <recommendedName>
        <fullName evidence="13">Lysosome-associated membrane glycoprotein 1</fullName>
    </recommendedName>
</protein>
<evidence type="ECO:0000256" key="15">
    <source>
        <dbReference type="SAM" id="Phobius"/>
    </source>
</evidence>
<accession>A0A8D2Q1C6</accession>
<dbReference type="PROSITE" id="PS51407">
    <property type="entry name" value="LAMP_3"/>
    <property type="match status" value="1"/>
</dbReference>
<evidence type="ECO:0000256" key="16">
    <source>
        <dbReference type="SAM" id="SignalP"/>
    </source>
</evidence>
<dbReference type="OMA" id="CQMDQNQ"/>
<keyword evidence="4 16" id="KW-0732">Signal</keyword>
<comment type="similarity">
    <text evidence="14">Belongs to the LAMP family.</text>
</comment>
<dbReference type="GO" id="GO:0005886">
    <property type="term" value="C:plasma membrane"/>
    <property type="evidence" value="ECO:0007669"/>
    <property type="project" value="UniProtKB-SubCell"/>
</dbReference>
<dbReference type="GeneID" id="123022712"/>
<evidence type="ECO:0000256" key="14">
    <source>
        <dbReference type="PROSITE-ProRule" id="PRU00740"/>
    </source>
</evidence>
<dbReference type="AlphaFoldDB" id="A0A8D2Q1C6"/>
<dbReference type="Pfam" id="PF01299">
    <property type="entry name" value="Lamp2-like_luminal"/>
    <property type="match status" value="2"/>
</dbReference>
<evidence type="ECO:0000256" key="12">
    <source>
        <dbReference type="ARBA" id="ARBA00060404"/>
    </source>
</evidence>
<feature type="transmembrane region" description="Helical" evidence="15">
    <location>
        <begin position="385"/>
        <end position="408"/>
    </location>
</feature>
<dbReference type="KEGG" id="vko:123022712"/>
<evidence type="ECO:0000313" key="19">
    <source>
        <dbReference type="Ensembl" id="ENSVKKP00000014379.1"/>
    </source>
</evidence>
<reference evidence="19" key="2">
    <citation type="submission" date="2025-09" db="UniProtKB">
        <authorList>
            <consortium name="Ensembl"/>
        </authorList>
    </citation>
    <scope>IDENTIFICATION</scope>
</reference>
<evidence type="ECO:0000256" key="5">
    <source>
        <dbReference type="ARBA" id="ARBA00022753"/>
    </source>
</evidence>
<evidence type="ECO:0000259" key="18">
    <source>
        <dbReference type="Pfam" id="PF21222"/>
    </source>
</evidence>
<keyword evidence="3 14" id="KW-0812">Transmembrane</keyword>
<dbReference type="CTD" id="3916"/>
<evidence type="ECO:0000256" key="2">
    <source>
        <dbReference type="ARBA" id="ARBA00022475"/>
    </source>
</evidence>
<comment type="subcellular location">
    <subcellularLocation>
        <location evidence="1">Cell membrane</location>
        <topology evidence="1">Single-pass type I membrane protein</topology>
    </subcellularLocation>
    <subcellularLocation>
        <location evidence="12">Cytolytic granule membrane</location>
        <topology evidence="12">Single-pass type I membrane protein</topology>
    </subcellularLocation>
    <subcellularLocation>
        <location evidence="11">Late endosome membrane</location>
        <topology evidence="11">Single-pass type I membrane protein</topology>
    </subcellularLocation>
    <subcellularLocation>
        <location evidence="14">Lysosome membrane</location>
        <topology evidence="14">Single-pass type I membrane protein</topology>
    </subcellularLocation>
</comment>
<name>A0A8D2Q1C6_VARKO</name>
<keyword evidence="20" id="KW-1185">Reference proteome</keyword>
<dbReference type="InterPro" id="IPR018134">
    <property type="entry name" value="LAMP_CS"/>
</dbReference>
<sequence>MAAQSVRELLLVAALLGFLQASSAFQVKNKDGKICILANFSAEFTVDYVTQSKKVQNVTFTLPANAHVLEDESTCGGKDTSQVIAVGFGYGHSLSMTFEKKTVFYMVTNLTFKYNLSDATFFHDAVGSMEEATKETDIKAHLDTRFMCHNKHMIHMRNVTVRLSNVTLEAYLPNNTFSKNETICAEDKGSTTPVVPTTPVTTATHIPITTSSAPPTPSKIPDTGRYNVTGLHGTCLLASMGLQVNVTYTTKNKTDKSEVLNLPANASYSGTCENATVTLNVTSRSVSIFLSFAQNSSTEKYFLQVISVSAGLPPEAARKTINAVNNTLSALQATVGKSYKCVSKESIWLSSIASVNIYNVQIQAFKISGNKFGAVEECPQDENNMLIPIIVGAALAGLVLIVLIAYLIGRKRSHAGYQTI</sequence>
<feature type="disulfide bond" evidence="14">
    <location>
        <begin position="148"/>
        <end position="184"/>
    </location>
</feature>
<dbReference type="InterPro" id="IPR048528">
    <property type="entry name" value="Lamp2-like_luminal"/>
</dbReference>
<comment type="caution">
    <text evidence="14">Lacks conserved residue(s) required for the propagation of feature annotation.</text>
</comment>
<dbReference type="InterPro" id="IPR048524">
    <property type="entry name" value="Lamp2-like_TM"/>
</dbReference>
<feature type="domain" description="Lysosome-associated membrane glycoprotein 2-like transmembrane" evidence="18">
    <location>
        <begin position="387"/>
        <end position="418"/>
    </location>
</feature>
<organism evidence="19 20">
    <name type="scientific">Varanus komodoensis</name>
    <name type="common">Komodo dragon</name>
    <dbReference type="NCBI Taxonomy" id="61221"/>
    <lineage>
        <taxon>Eukaryota</taxon>
        <taxon>Metazoa</taxon>
        <taxon>Chordata</taxon>
        <taxon>Craniata</taxon>
        <taxon>Vertebrata</taxon>
        <taxon>Euteleostomi</taxon>
        <taxon>Lepidosauria</taxon>
        <taxon>Squamata</taxon>
        <taxon>Bifurcata</taxon>
        <taxon>Unidentata</taxon>
        <taxon>Episquamata</taxon>
        <taxon>Toxicofera</taxon>
        <taxon>Anguimorpha</taxon>
        <taxon>Paleoanguimorpha</taxon>
        <taxon>Varanoidea</taxon>
        <taxon>Varanidae</taxon>
        <taxon>Varanus</taxon>
    </lineage>
</organism>
<feature type="domain" description="Lysosome-associated membrane glycoprotein 2-like luminal" evidence="17">
    <location>
        <begin position="221"/>
        <end position="367"/>
    </location>
</feature>
<evidence type="ECO:0000256" key="1">
    <source>
        <dbReference type="ARBA" id="ARBA00004251"/>
    </source>
</evidence>
<proteinExistence type="inferred from homology"/>
<evidence type="ECO:0000256" key="7">
    <source>
        <dbReference type="ARBA" id="ARBA00023136"/>
    </source>
</evidence>
<dbReference type="InterPro" id="IPR002000">
    <property type="entry name" value="Lysosome-assoc_membr_glycop"/>
</dbReference>
<evidence type="ECO:0000313" key="20">
    <source>
        <dbReference type="Proteomes" id="UP000694545"/>
    </source>
</evidence>
<gene>
    <name evidence="19" type="primary">LAMP1</name>
</gene>